<reference evidence="12" key="1">
    <citation type="journal article" date="2021" name="Cell">
        <title>Tracing the genetic footprints of vertebrate landing in non-teleost ray-finned fishes.</title>
        <authorList>
            <person name="Bi X."/>
            <person name="Wang K."/>
            <person name="Yang L."/>
            <person name="Pan H."/>
            <person name="Jiang H."/>
            <person name="Wei Q."/>
            <person name="Fang M."/>
            <person name="Yu H."/>
            <person name="Zhu C."/>
            <person name="Cai Y."/>
            <person name="He Y."/>
            <person name="Gan X."/>
            <person name="Zeng H."/>
            <person name="Yu D."/>
            <person name="Zhu Y."/>
            <person name="Jiang H."/>
            <person name="Qiu Q."/>
            <person name="Yang H."/>
            <person name="Zhang Y.E."/>
            <person name="Wang W."/>
            <person name="Zhu M."/>
            <person name="He S."/>
            <person name="Zhang G."/>
        </authorList>
    </citation>
    <scope>NUCLEOTIDE SEQUENCE</scope>
    <source>
        <strain evidence="12">Bchr_001</strain>
    </source>
</reference>
<evidence type="ECO:0000256" key="9">
    <source>
        <dbReference type="ARBA" id="ARBA00049639"/>
    </source>
</evidence>
<dbReference type="EMBL" id="JAAWVN010017421">
    <property type="protein sequence ID" value="MBN3292638.1"/>
    <property type="molecule type" value="Genomic_DNA"/>
</dbReference>
<keyword evidence="4" id="KW-0391">Immunity</keyword>
<feature type="non-terminal residue" evidence="12">
    <location>
        <position position="243"/>
    </location>
</feature>
<keyword evidence="2" id="KW-0964">Secreted</keyword>
<evidence type="ECO:0000256" key="10">
    <source>
        <dbReference type="ARBA" id="ARBA00049681"/>
    </source>
</evidence>
<comment type="subunit">
    <text evidence="10">Homodimer. Interacts (via the Fibrinogen C-terminal domain) with LAG3 (via Ig-like domains 1 and 2).</text>
</comment>
<evidence type="ECO:0000256" key="4">
    <source>
        <dbReference type="ARBA" id="ARBA00022859"/>
    </source>
</evidence>
<evidence type="ECO:0000256" key="5">
    <source>
        <dbReference type="ARBA" id="ARBA00023054"/>
    </source>
</evidence>
<evidence type="ECO:0000313" key="12">
    <source>
        <dbReference type="EMBL" id="MBN3292638.1"/>
    </source>
</evidence>
<dbReference type="InterPro" id="IPR036056">
    <property type="entry name" value="Fibrinogen-like_C"/>
</dbReference>
<evidence type="ECO:0000256" key="8">
    <source>
        <dbReference type="ARBA" id="ARBA00039489"/>
    </source>
</evidence>
<comment type="subcellular location">
    <subcellularLocation>
        <location evidence="1">Secreted</location>
    </subcellularLocation>
</comment>
<dbReference type="PROSITE" id="PS00514">
    <property type="entry name" value="FIBRINOGEN_C_1"/>
    <property type="match status" value="1"/>
</dbReference>
<comment type="function">
    <text evidence="9">Immune suppressive molecule that inhibits antigen-specific T-cell activation by acting as a major ligand of LAG3. Responsible for LAG3 T-cell inhibitory function. Binds LAG3 independently from MHC class II (MHC-II). Secreted by, and promotes growth of, hepatocytes.</text>
</comment>
<dbReference type="Proteomes" id="UP001166052">
    <property type="component" value="Unassembled WGS sequence"/>
</dbReference>
<evidence type="ECO:0000259" key="11">
    <source>
        <dbReference type="PROSITE" id="PS51406"/>
    </source>
</evidence>
<accession>A0ABS2Z1L6</accession>
<dbReference type="CDD" id="cd00087">
    <property type="entry name" value="FReD"/>
    <property type="match status" value="1"/>
</dbReference>
<dbReference type="Gene3D" id="3.90.215.10">
    <property type="entry name" value="Gamma Fibrinogen, chain A, domain 1"/>
    <property type="match status" value="1"/>
</dbReference>
<dbReference type="PROSITE" id="PS51406">
    <property type="entry name" value="FIBRINOGEN_C_2"/>
    <property type="match status" value="1"/>
</dbReference>
<dbReference type="SMART" id="SM00186">
    <property type="entry name" value="FBG"/>
    <property type="match status" value="1"/>
</dbReference>
<keyword evidence="5" id="KW-0175">Coiled coil</keyword>
<dbReference type="PANTHER" id="PTHR47221:SF8">
    <property type="entry name" value="FIBRINOGEN LIKE 1A"/>
    <property type="match status" value="1"/>
</dbReference>
<sequence length="243" mass="28342">MLATPEYFFFSVSDCSQIFNEGNTKSGFYKIRPFQSTTDFTVYCDMTEGGGWTVIQRRADGSERFDRSWNEYKEGFGNQRSTRGEFWLGNEKLHHLTKQRNYNLRINLADFEGEQRYAVYSDFKVGDEKSSYQLTFGSYSGTAGDSLSGSFHPEVQWWASHNGMKFSTYDRDNDRYEGNCAKEDTSGWWFNRCHSANLNGYYYNGPYAAKTDNGVVWYTWHGWWYSIKSVVMKIRPAEFESKA</sequence>
<name>A0ABS2Z1L6_POLSE</name>
<keyword evidence="3" id="KW-0732">Signal</keyword>
<comment type="caution">
    <text evidence="12">The sequence shown here is derived from an EMBL/GenBank/DDBJ whole genome shotgun (WGS) entry which is preliminary data.</text>
</comment>
<organism evidence="12 13">
    <name type="scientific">Polypterus senegalus</name>
    <name type="common">Senegal bichir</name>
    <dbReference type="NCBI Taxonomy" id="55291"/>
    <lineage>
        <taxon>Eukaryota</taxon>
        <taxon>Metazoa</taxon>
        <taxon>Chordata</taxon>
        <taxon>Craniata</taxon>
        <taxon>Vertebrata</taxon>
        <taxon>Euteleostomi</taxon>
        <taxon>Actinopterygii</taxon>
        <taxon>Polypteriformes</taxon>
        <taxon>Polypteridae</taxon>
        <taxon>Polypterus</taxon>
    </lineage>
</organism>
<keyword evidence="6" id="KW-1064">Adaptive immunity</keyword>
<evidence type="ECO:0000256" key="7">
    <source>
        <dbReference type="ARBA" id="ARBA00023157"/>
    </source>
</evidence>
<dbReference type="Pfam" id="PF00147">
    <property type="entry name" value="Fibrinogen_C"/>
    <property type="match status" value="1"/>
</dbReference>
<dbReference type="SUPFAM" id="SSF56496">
    <property type="entry name" value="Fibrinogen C-terminal domain-like"/>
    <property type="match status" value="1"/>
</dbReference>
<evidence type="ECO:0000313" key="13">
    <source>
        <dbReference type="Proteomes" id="UP001166052"/>
    </source>
</evidence>
<dbReference type="InterPro" id="IPR037579">
    <property type="entry name" value="FIB_ANG-like"/>
</dbReference>
<dbReference type="PANTHER" id="PTHR47221">
    <property type="entry name" value="FIBRINOGEN ALPHA CHAIN"/>
    <property type="match status" value="1"/>
</dbReference>
<evidence type="ECO:0000256" key="3">
    <source>
        <dbReference type="ARBA" id="ARBA00022729"/>
    </source>
</evidence>
<keyword evidence="7" id="KW-1015">Disulfide bond</keyword>
<feature type="domain" description="Fibrinogen C-terminal" evidence="11">
    <location>
        <begin position="6"/>
        <end position="238"/>
    </location>
</feature>
<evidence type="ECO:0000256" key="6">
    <source>
        <dbReference type="ARBA" id="ARBA00023130"/>
    </source>
</evidence>
<proteinExistence type="predicted"/>
<gene>
    <name evidence="12" type="primary">Fgl1_1</name>
    <name evidence="12" type="ORF">GTO92_0005844</name>
</gene>
<evidence type="ECO:0000256" key="1">
    <source>
        <dbReference type="ARBA" id="ARBA00004613"/>
    </source>
</evidence>
<dbReference type="InterPro" id="IPR014716">
    <property type="entry name" value="Fibrinogen_a/b/g_C_1"/>
</dbReference>
<dbReference type="NCBIfam" id="NF040941">
    <property type="entry name" value="GGGWT_bact"/>
    <property type="match status" value="1"/>
</dbReference>
<dbReference type="InterPro" id="IPR020837">
    <property type="entry name" value="Fibrinogen_CS"/>
</dbReference>
<dbReference type="InterPro" id="IPR002181">
    <property type="entry name" value="Fibrinogen_a/b/g_C_dom"/>
</dbReference>
<keyword evidence="13" id="KW-1185">Reference proteome</keyword>
<feature type="non-terminal residue" evidence="12">
    <location>
        <position position="1"/>
    </location>
</feature>
<protein>
    <recommendedName>
        <fullName evidence="8">Fibrinogen-like protein 1</fullName>
    </recommendedName>
</protein>
<evidence type="ECO:0000256" key="2">
    <source>
        <dbReference type="ARBA" id="ARBA00022525"/>
    </source>
</evidence>